<evidence type="ECO:0000256" key="2">
    <source>
        <dbReference type="ARBA" id="ARBA00022598"/>
    </source>
</evidence>
<comment type="caution">
    <text evidence="12">The sequence shown here is derived from an EMBL/GenBank/DDBJ whole genome shotgun (WGS) entry which is preliminary data.</text>
</comment>
<keyword evidence="1" id="KW-0963">Cytoplasm</keyword>
<dbReference type="InterPro" id="IPR049437">
    <property type="entry name" value="tRNA-synt_1c_C2"/>
</dbReference>
<dbReference type="InterPro" id="IPR000924">
    <property type="entry name" value="Glu/Gln-tRNA-synth"/>
</dbReference>
<dbReference type="GO" id="GO:0004819">
    <property type="term" value="F:glutamine-tRNA ligase activity"/>
    <property type="evidence" value="ECO:0007669"/>
    <property type="project" value="UniProtKB-UniRule"/>
</dbReference>
<evidence type="ECO:0000256" key="6">
    <source>
        <dbReference type="ARBA" id="ARBA00023146"/>
    </source>
</evidence>
<feature type="domain" description="Glutamyl/glutaminyl-tRNA synthetase class Ib anti-codon binding" evidence="10">
    <location>
        <begin position="346"/>
        <end position="443"/>
    </location>
</feature>
<keyword evidence="5 8" id="KW-0648">Protein biosynthesis</keyword>
<evidence type="ECO:0000256" key="1">
    <source>
        <dbReference type="ARBA" id="ARBA00022490"/>
    </source>
</evidence>
<dbReference type="PANTHER" id="PTHR43097:SF5">
    <property type="entry name" value="GLUTAMATE--TRNA LIGASE"/>
    <property type="match status" value="1"/>
</dbReference>
<dbReference type="GO" id="GO:0005829">
    <property type="term" value="C:cytosol"/>
    <property type="evidence" value="ECO:0007669"/>
    <property type="project" value="TreeGrafter"/>
</dbReference>
<evidence type="ECO:0000259" key="9">
    <source>
        <dbReference type="Pfam" id="PF00749"/>
    </source>
</evidence>
<dbReference type="Gene3D" id="2.40.240.10">
    <property type="entry name" value="Ribosomal Protein L25, Chain P"/>
    <property type="match status" value="2"/>
</dbReference>
<dbReference type="Proteomes" id="UP000234748">
    <property type="component" value="Unassembled WGS sequence"/>
</dbReference>
<dbReference type="Pfam" id="PF00749">
    <property type="entry name" value="tRNA-synt_1c"/>
    <property type="match status" value="1"/>
</dbReference>
<evidence type="ECO:0000256" key="8">
    <source>
        <dbReference type="RuleBase" id="RU363037"/>
    </source>
</evidence>
<dbReference type="SUPFAM" id="SSF50715">
    <property type="entry name" value="Ribosomal protein L25-like"/>
    <property type="match status" value="1"/>
</dbReference>
<dbReference type="Gene3D" id="3.40.50.620">
    <property type="entry name" value="HUPs"/>
    <property type="match status" value="1"/>
</dbReference>
<dbReference type="InterPro" id="IPR020056">
    <property type="entry name" value="Rbsml_bL25/Gln-tRNA_synth_N"/>
</dbReference>
<dbReference type="InterPro" id="IPR050132">
    <property type="entry name" value="Gln/Glu-tRNA_Ligase"/>
</dbReference>
<evidence type="ECO:0000256" key="7">
    <source>
        <dbReference type="NCBIfam" id="TIGR00440"/>
    </source>
</evidence>
<evidence type="ECO:0000259" key="10">
    <source>
        <dbReference type="Pfam" id="PF03950"/>
    </source>
</evidence>
<keyword evidence="3 8" id="KW-0547">Nucleotide-binding</keyword>
<dbReference type="InterPro" id="IPR020059">
    <property type="entry name" value="Glu/Gln-tRNA-synth_Ib_codon-bd"/>
</dbReference>
<dbReference type="InterPro" id="IPR011035">
    <property type="entry name" value="Ribosomal_bL25/Gln-tRNA_synth"/>
</dbReference>
<evidence type="ECO:0000256" key="3">
    <source>
        <dbReference type="ARBA" id="ARBA00022741"/>
    </source>
</evidence>
<keyword evidence="6 8" id="KW-0030">Aminoacyl-tRNA synthetase</keyword>
<sequence length="562" mass="64875">MSNEDKNRLSDGFLDLLTENDFNKGTFQRPICTRFPPEPNGYLHIGSAYAIHINYTAAKKYDGHFNLRFDDTNPLKEDIEYVNSIIEDIHWLGYTPGGRIFFGSDYSREIYDAAAALIRRGKAYVCDLSPEEIASYRGTLTEPGINSPYRNRTADENLDLFSRMKDGDFPTASRVLRAKIDMASPNMNLRDPVLYRIIHAEHYRTGHDWCVYPMYDFAHPIQDAIEGVTHSLCSIEFKDHRPLYEWVLTQLEITEAPKQREFGRVNVTGVITSKRYLRELVSGHVVEGWDDPRLPTIRGLRRRGFTPESIRDFVHQIGFVRHQSTVDYSLLENSLRNDLKTKAKNVMAVLHPLKVTITNYEEGKTELLPIENNSENPELGSRKVPFSRVIYIEKEDFMEVPAKGFKRLSLHSEVRLKGAYFIRCNEVVKNEAGEVIELKCTYDINTKSGTGFTGRKVKGTIHWVSARHCRKAEVRLFNPLLKEPDSDVDGEIPWGERINPLSKIVIQNCFIEDSIKNDSWDNHFQFIRHGYFCLDRDSSEESYIFNRTVPLKDSWKGKSKNK</sequence>
<dbReference type="EMBL" id="PGUY01000065">
    <property type="protein sequence ID" value="PLT28151.1"/>
    <property type="molecule type" value="Genomic_DNA"/>
</dbReference>
<keyword evidence="4 8" id="KW-0067">ATP-binding</keyword>
<evidence type="ECO:0000313" key="13">
    <source>
        <dbReference type="Proteomes" id="UP000234748"/>
    </source>
</evidence>
<dbReference type="Pfam" id="PF03950">
    <property type="entry name" value="tRNA-synt_1c_C"/>
    <property type="match status" value="1"/>
</dbReference>
<dbReference type="NCBIfam" id="NF011291">
    <property type="entry name" value="PRK14703.1"/>
    <property type="match status" value="1"/>
</dbReference>
<dbReference type="SUPFAM" id="SSF52374">
    <property type="entry name" value="Nucleotidylyl transferase"/>
    <property type="match status" value="1"/>
</dbReference>
<dbReference type="InterPro" id="IPR020058">
    <property type="entry name" value="Glu/Gln-tRNA-synth_Ib_cat-dom"/>
</dbReference>
<comment type="similarity">
    <text evidence="8">Belongs to the class-I aminoacyl-tRNA synthetase family.</text>
</comment>
<name>A0A2N5M1B4_9BACI</name>
<gene>
    <name evidence="12" type="ORF">CUU66_20165</name>
</gene>
<dbReference type="PRINTS" id="PR00987">
    <property type="entry name" value="TRNASYNTHGLU"/>
</dbReference>
<dbReference type="AlphaFoldDB" id="A0A2N5M1B4"/>
<evidence type="ECO:0000313" key="12">
    <source>
        <dbReference type="EMBL" id="PLT28151.1"/>
    </source>
</evidence>
<dbReference type="InterPro" id="IPR004514">
    <property type="entry name" value="Gln-tRNA-synth"/>
</dbReference>
<dbReference type="Pfam" id="PF20974">
    <property type="entry name" value="tRNA-synt_1c_C2"/>
    <property type="match status" value="1"/>
</dbReference>
<dbReference type="OrthoDB" id="9801560at2"/>
<reference evidence="12 13" key="1">
    <citation type="submission" date="2017-11" db="EMBL/GenBank/DDBJ databases">
        <title>Comparitive Functional Genomics of Dry Heat Resistant strains isolated from the Viking Spacecraft.</title>
        <authorList>
            <person name="Seuylemezian A."/>
            <person name="Cooper K."/>
            <person name="Vaishampayan P."/>
        </authorList>
    </citation>
    <scope>NUCLEOTIDE SEQUENCE [LARGE SCALE GENOMIC DNA]</scope>
    <source>
        <strain evidence="12 13">V1-29</strain>
    </source>
</reference>
<keyword evidence="13" id="KW-1185">Reference proteome</keyword>
<evidence type="ECO:0000256" key="5">
    <source>
        <dbReference type="ARBA" id="ARBA00022917"/>
    </source>
</evidence>
<evidence type="ECO:0000259" key="11">
    <source>
        <dbReference type="Pfam" id="PF20974"/>
    </source>
</evidence>
<protein>
    <recommendedName>
        <fullName evidence="7">Glutamine--tRNA ligase</fullName>
        <ecNumber evidence="7">6.1.1.18</ecNumber>
    </recommendedName>
</protein>
<dbReference type="GO" id="GO:0006425">
    <property type="term" value="P:glutaminyl-tRNA aminoacylation"/>
    <property type="evidence" value="ECO:0007669"/>
    <property type="project" value="UniProtKB-UniRule"/>
</dbReference>
<organism evidence="12 13">
    <name type="scientific">Peribacillus deserti</name>
    <dbReference type="NCBI Taxonomy" id="673318"/>
    <lineage>
        <taxon>Bacteria</taxon>
        <taxon>Bacillati</taxon>
        <taxon>Bacillota</taxon>
        <taxon>Bacilli</taxon>
        <taxon>Bacillales</taxon>
        <taxon>Bacillaceae</taxon>
        <taxon>Peribacillus</taxon>
    </lineage>
</organism>
<feature type="domain" description="Glutamyl/glutaminyl-tRNA synthetase class Ib catalytic" evidence="9">
    <location>
        <begin position="31"/>
        <end position="333"/>
    </location>
</feature>
<keyword evidence="2 8" id="KW-0436">Ligase</keyword>
<dbReference type="PANTHER" id="PTHR43097">
    <property type="entry name" value="GLUTAMINE-TRNA LIGASE"/>
    <property type="match status" value="1"/>
</dbReference>
<dbReference type="NCBIfam" id="TIGR00440">
    <property type="entry name" value="glnS"/>
    <property type="match status" value="1"/>
</dbReference>
<dbReference type="InterPro" id="IPR014729">
    <property type="entry name" value="Rossmann-like_a/b/a_fold"/>
</dbReference>
<accession>A0A2N5M1B4</accession>
<feature type="domain" description="tRNA synthetases class I (E and Q) anti-codon binding" evidence="11">
    <location>
        <begin position="460"/>
        <end position="535"/>
    </location>
</feature>
<dbReference type="GO" id="GO:0005524">
    <property type="term" value="F:ATP binding"/>
    <property type="evidence" value="ECO:0007669"/>
    <property type="project" value="UniProtKB-KW"/>
</dbReference>
<dbReference type="EC" id="6.1.1.18" evidence="7"/>
<evidence type="ECO:0000256" key="4">
    <source>
        <dbReference type="ARBA" id="ARBA00022840"/>
    </source>
</evidence>
<proteinExistence type="inferred from homology"/>
<dbReference type="FunFam" id="3.40.50.620:FF:000037">
    <property type="entry name" value="Glutamine--tRNA ligase cytoplasmic"/>
    <property type="match status" value="1"/>
</dbReference>